<protein>
    <submittedName>
        <fullName evidence="3">Carboxymethylenebutenolidase</fullName>
    </submittedName>
</protein>
<proteinExistence type="predicted"/>
<dbReference type="SUPFAM" id="SSF53474">
    <property type="entry name" value="alpha/beta-Hydrolases"/>
    <property type="match status" value="1"/>
</dbReference>
<reference evidence="3 4" key="1">
    <citation type="submission" date="2019-06" db="EMBL/GenBank/DDBJ databases">
        <title>Sequencing the genomes of 1000 actinobacteria strains.</title>
        <authorList>
            <person name="Klenk H.-P."/>
        </authorList>
    </citation>
    <scope>NUCLEOTIDE SEQUENCE [LARGE SCALE GENOMIC DNA]</scope>
    <source>
        <strain evidence="3 4">DSM 102131</strain>
    </source>
</reference>
<sequence>MADVEIPTAPGTLPAYLSEPEGDRPRPGVVVVHDAFGLTPDVRRQADWLAGAGFLAVAPDLYSWDKRGRCVRATFRALLSGTGRAFDELDATRAWLAGRPDCTGRVGVIGFCMGGGFALQLAPGHGFAAASINYGQVPRDAERLLAEACPVIGSFGGKDVSLRSAPARLESALTANEVPHEVTVYPQARHGFLNHHRPGELPRMQQVVARVGGGPHEPSATQARRRIVAFFDRHLSTAGEPA</sequence>
<dbReference type="OrthoDB" id="9787933at2"/>
<feature type="region of interest" description="Disordered" evidence="1">
    <location>
        <begin position="1"/>
        <end position="24"/>
    </location>
</feature>
<keyword evidence="4" id="KW-1185">Reference proteome</keyword>
<dbReference type="RefSeq" id="WP_154939077.1">
    <property type="nucleotide sequence ID" value="NZ_VIXA01000002.1"/>
</dbReference>
<evidence type="ECO:0000256" key="1">
    <source>
        <dbReference type="SAM" id="MobiDB-lite"/>
    </source>
</evidence>
<dbReference type="PANTHER" id="PTHR46623">
    <property type="entry name" value="CARBOXYMETHYLENEBUTENOLIDASE-RELATED"/>
    <property type="match status" value="1"/>
</dbReference>
<feature type="domain" description="Dienelactone hydrolase" evidence="2">
    <location>
        <begin position="14"/>
        <end position="234"/>
    </location>
</feature>
<evidence type="ECO:0000313" key="3">
    <source>
        <dbReference type="EMBL" id="TWG21508.1"/>
    </source>
</evidence>
<dbReference type="AlphaFoldDB" id="A0A561WCC1"/>
<gene>
    <name evidence="3" type="ORF">FHX75_1221</name>
</gene>
<dbReference type="Gene3D" id="3.40.50.1820">
    <property type="entry name" value="alpha/beta hydrolase"/>
    <property type="match status" value="1"/>
</dbReference>
<dbReference type="PANTHER" id="PTHR46623:SF6">
    <property type="entry name" value="ALPHA_BETA-HYDROLASES SUPERFAMILY PROTEIN"/>
    <property type="match status" value="1"/>
</dbReference>
<dbReference type="InterPro" id="IPR029058">
    <property type="entry name" value="AB_hydrolase_fold"/>
</dbReference>
<dbReference type="Proteomes" id="UP000319927">
    <property type="component" value="Unassembled WGS sequence"/>
</dbReference>
<accession>A0A561WCC1</accession>
<dbReference type="GO" id="GO:0016787">
    <property type="term" value="F:hydrolase activity"/>
    <property type="evidence" value="ECO:0007669"/>
    <property type="project" value="InterPro"/>
</dbReference>
<dbReference type="EMBL" id="VIXA01000002">
    <property type="protein sequence ID" value="TWG21508.1"/>
    <property type="molecule type" value="Genomic_DNA"/>
</dbReference>
<name>A0A561WCC1_9ACTN</name>
<dbReference type="Pfam" id="PF01738">
    <property type="entry name" value="DLH"/>
    <property type="match status" value="1"/>
</dbReference>
<dbReference type="InterPro" id="IPR002925">
    <property type="entry name" value="Dienelactn_hydro"/>
</dbReference>
<organism evidence="3 4">
    <name type="scientific">Micromonospora palomenae</name>
    <dbReference type="NCBI Taxonomy" id="1461247"/>
    <lineage>
        <taxon>Bacteria</taxon>
        <taxon>Bacillati</taxon>
        <taxon>Actinomycetota</taxon>
        <taxon>Actinomycetes</taxon>
        <taxon>Micromonosporales</taxon>
        <taxon>Micromonosporaceae</taxon>
        <taxon>Micromonospora</taxon>
    </lineage>
</organism>
<evidence type="ECO:0000259" key="2">
    <source>
        <dbReference type="Pfam" id="PF01738"/>
    </source>
</evidence>
<dbReference type="InterPro" id="IPR051049">
    <property type="entry name" value="Dienelactone_hydrolase-like"/>
</dbReference>
<comment type="caution">
    <text evidence="3">The sequence shown here is derived from an EMBL/GenBank/DDBJ whole genome shotgun (WGS) entry which is preliminary data.</text>
</comment>
<evidence type="ECO:0000313" key="4">
    <source>
        <dbReference type="Proteomes" id="UP000319927"/>
    </source>
</evidence>